<reference evidence="10 11" key="1">
    <citation type="submission" date="2020-09" db="EMBL/GenBank/DDBJ databases">
        <title>Characterization and genome sequencing of Ruminiclostridium sp. nov. MA18.</title>
        <authorList>
            <person name="Rettenmaier R."/>
            <person name="Kowollik M.-L."/>
            <person name="Liebl W."/>
            <person name="Zverlov V."/>
        </authorList>
    </citation>
    <scope>NUCLEOTIDE SEQUENCE [LARGE SCALE GENOMIC DNA]</scope>
    <source>
        <strain evidence="10 11">MA18</strain>
    </source>
</reference>
<keyword evidence="6 9" id="KW-0255">Endonuclease</keyword>
<evidence type="ECO:0000313" key="10">
    <source>
        <dbReference type="EMBL" id="QNU65665.1"/>
    </source>
</evidence>
<evidence type="ECO:0000256" key="3">
    <source>
        <dbReference type="ARBA" id="ARBA00022552"/>
    </source>
</evidence>
<evidence type="ECO:0000256" key="5">
    <source>
        <dbReference type="ARBA" id="ARBA00022723"/>
    </source>
</evidence>
<comment type="subcellular location">
    <subcellularLocation>
        <location evidence="9">Cytoplasm</location>
    </subcellularLocation>
</comment>
<feature type="binding site" evidence="9">
    <location>
        <position position="136"/>
    </location>
    <ligand>
        <name>Zn(2+)</name>
        <dbReference type="ChEBI" id="CHEBI:29105"/>
        <note>catalytic</note>
    </ligand>
</feature>
<protein>
    <recommendedName>
        <fullName evidence="9">Endoribonuclease YbeY</fullName>
        <ecNumber evidence="9">3.1.-.-</ecNumber>
    </recommendedName>
</protein>
<feature type="binding site" evidence="9">
    <location>
        <position position="146"/>
    </location>
    <ligand>
        <name>Zn(2+)</name>
        <dbReference type="ChEBI" id="CHEBI:29105"/>
        <note>catalytic</note>
    </ligand>
</feature>
<keyword evidence="2 9" id="KW-0690">Ribosome biogenesis</keyword>
<keyword evidence="4 9" id="KW-0540">Nuclease</keyword>
<dbReference type="AlphaFoldDB" id="A0A7H1VJV3"/>
<dbReference type="GO" id="GO:0006364">
    <property type="term" value="P:rRNA processing"/>
    <property type="evidence" value="ECO:0007669"/>
    <property type="project" value="UniProtKB-UniRule"/>
</dbReference>
<dbReference type="GO" id="GO:0008270">
    <property type="term" value="F:zinc ion binding"/>
    <property type="evidence" value="ECO:0007669"/>
    <property type="project" value="UniProtKB-UniRule"/>
</dbReference>
<evidence type="ECO:0000313" key="11">
    <source>
        <dbReference type="Proteomes" id="UP000306409"/>
    </source>
</evidence>
<comment type="function">
    <text evidence="9">Single strand-specific metallo-endoribonuclease involved in late-stage 70S ribosome quality control and in maturation of the 3' terminus of the 16S rRNA.</text>
</comment>
<dbReference type="Gene3D" id="3.40.390.30">
    <property type="entry name" value="Metalloproteases ('zincins'), catalytic domain"/>
    <property type="match status" value="1"/>
</dbReference>
<proteinExistence type="inferred from homology"/>
<feature type="binding site" evidence="9">
    <location>
        <position position="140"/>
    </location>
    <ligand>
        <name>Zn(2+)</name>
        <dbReference type="ChEBI" id="CHEBI:29105"/>
        <note>catalytic</note>
    </ligand>
</feature>
<evidence type="ECO:0000256" key="9">
    <source>
        <dbReference type="HAMAP-Rule" id="MF_00009"/>
    </source>
</evidence>
<dbReference type="Pfam" id="PF02130">
    <property type="entry name" value="YbeY"/>
    <property type="match status" value="1"/>
</dbReference>
<keyword evidence="3 9" id="KW-0698">rRNA processing</keyword>
<sequence length="172" mass="20014">MKQEKTEERKLIIIENEQDKVSIDENINILIKKVIDICMKAENLEMEYEVSVLIVNDEEIRLINKEHRDIDKSTDVLSFPMAEFKNGELISDEGDYDLESEQLMLGDIIISAETAKRQAMEYGHSFEREIAFLTAHSCFHLLGYDHMEEAEEKVMFSKQEAVLKEVGLTRLR</sequence>
<dbReference type="PANTHER" id="PTHR46986:SF1">
    <property type="entry name" value="ENDORIBONUCLEASE YBEY, CHLOROPLASTIC"/>
    <property type="match status" value="1"/>
</dbReference>
<dbReference type="KEGG" id="rher:EHE19_012105"/>
<dbReference type="GO" id="GO:0005737">
    <property type="term" value="C:cytoplasm"/>
    <property type="evidence" value="ECO:0007669"/>
    <property type="project" value="UniProtKB-SubCell"/>
</dbReference>
<organism evidence="10 11">
    <name type="scientific">Ruminiclostridium herbifermentans</name>
    <dbReference type="NCBI Taxonomy" id="2488810"/>
    <lineage>
        <taxon>Bacteria</taxon>
        <taxon>Bacillati</taxon>
        <taxon>Bacillota</taxon>
        <taxon>Clostridia</taxon>
        <taxon>Eubacteriales</taxon>
        <taxon>Oscillospiraceae</taxon>
        <taxon>Ruminiclostridium</taxon>
    </lineage>
</organism>
<evidence type="ECO:0000256" key="6">
    <source>
        <dbReference type="ARBA" id="ARBA00022759"/>
    </source>
</evidence>
<keyword evidence="11" id="KW-1185">Reference proteome</keyword>
<evidence type="ECO:0000256" key="8">
    <source>
        <dbReference type="ARBA" id="ARBA00022833"/>
    </source>
</evidence>
<dbReference type="InterPro" id="IPR002036">
    <property type="entry name" value="YbeY"/>
</dbReference>
<dbReference type="InterPro" id="IPR023091">
    <property type="entry name" value="MetalPrtase_cat_dom_sf_prd"/>
</dbReference>
<evidence type="ECO:0000256" key="4">
    <source>
        <dbReference type="ARBA" id="ARBA00022722"/>
    </source>
</evidence>
<dbReference type="HAMAP" id="MF_00009">
    <property type="entry name" value="Endoribonucl_YbeY"/>
    <property type="match status" value="1"/>
</dbReference>
<keyword evidence="9" id="KW-0963">Cytoplasm</keyword>
<dbReference type="NCBIfam" id="TIGR00043">
    <property type="entry name" value="rRNA maturation RNase YbeY"/>
    <property type="match status" value="1"/>
</dbReference>
<dbReference type="GO" id="GO:0004222">
    <property type="term" value="F:metalloendopeptidase activity"/>
    <property type="evidence" value="ECO:0007669"/>
    <property type="project" value="InterPro"/>
</dbReference>
<comment type="similarity">
    <text evidence="1 9">Belongs to the endoribonuclease YbeY family.</text>
</comment>
<dbReference type="PANTHER" id="PTHR46986">
    <property type="entry name" value="ENDORIBONUCLEASE YBEY, CHLOROPLASTIC"/>
    <property type="match status" value="1"/>
</dbReference>
<gene>
    <name evidence="9 10" type="primary">ybeY</name>
    <name evidence="10" type="ORF">EHE19_012105</name>
</gene>
<evidence type="ECO:0000256" key="1">
    <source>
        <dbReference type="ARBA" id="ARBA00010875"/>
    </source>
</evidence>
<dbReference type="Proteomes" id="UP000306409">
    <property type="component" value="Chromosome"/>
</dbReference>
<dbReference type="EC" id="3.1.-.-" evidence="9"/>
<evidence type="ECO:0000256" key="7">
    <source>
        <dbReference type="ARBA" id="ARBA00022801"/>
    </source>
</evidence>
<comment type="cofactor">
    <cofactor evidence="9">
        <name>Zn(2+)</name>
        <dbReference type="ChEBI" id="CHEBI:29105"/>
    </cofactor>
    <text evidence="9">Binds 1 zinc ion.</text>
</comment>
<dbReference type="GO" id="GO:0004521">
    <property type="term" value="F:RNA endonuclease activity"/>
    <property type="evidence" value="ECO:0007669"/>
    <property type="project" value="UniProtKB-UniRule"/>
</dbReference>
<dbReference type="SUPFAM" id="SSF55486">
    <property type="entry name" value="Metalloproteases ('zincins'), catalytic domain"/>
    <property type="match status" value="1"/>
</dbReference>
<name>A0A7H1VJV3_9FIRM</name>
<keyword evidence="8 9" id="KW-0862">Zinc</keyword>
<keyword evidence="7 9" id="KW-0378">Hydrolase</keyword>
<dbReference type="EMBL" id="CP061336">
    <property type="protein sequence ID" value="QNU65665.1"/>
    <property type="molecule type" value="Genomic_DNA"/>
</dbReference>
<evidence type="ECO:0000256" key="2">
    <source>
        <dbReference type="ARBA" id="ARBA00022517"/>
    </source>
</evidence>
<accession>A0A7H1VJV3</accession>
<keyword evidence="5 9" id="KW-0479">Metal-binding</keyword>